<evidence type="ECO:0000313" key="2">
    <source>
        <dbReference type="EMBL" id="RAV98584.1"/>
    </source>
</evidence>
<dbReference type="RefSeq" id="WP_112749260.1">
    <property type="nucleotide sequence ID" value="NZ_QMFY01000016.1"/>
</dbReference>
<name>A0A364XWJ6_9BACT</name>
<evidence type="ECO:0008006" key="4">
    <source>
        <dbReference type="Google" id="ProtNLM"/>
    </source>
</evidence>
<dbReference type="OrthoDB" id="982604at2"/>
<gene>
    <name evidence="2" type="ORF">DQQ10_22870</name>
</gene>
<keyword evidence="3" id="KW-1185">Reference proteome</keyword>
<accession>A0A364XWJ6</accession>
<reference evidence="2 3" key="1">
    <citation type="submission" date="2018-06" db="EMBL/GenBank/DDBJ databases">
        <title>Chryseolinea flavus sp. nov., a member of the phylum Bacteroidetes isolated from soil.</title>
        <authorList>
            <person name="Li Y."/>
            <person name="Wang J."/>
        </authorList>
    </citation>
    <scope>NUCLEOTIDE SEQUENCE [LARGE SCALE GENOMIC DNA]</scope>
    <source>
        <strain evidence="2 3">SDU1-6</strain>
    </source>
</reference>
<dbReference type="Proteomes" id="UP000251889">
    <property type="component" value="Unassembled WGS sequence"/>
</dbReference>
<sequence>MKSKFIYLFLALLLPGCIFVFLKLFGRNEFAVAPLYQSAPPTVTGCSNVTLPYSVPDTVLSTLNFGRDKLVVVIFDETTVDGRAQIDRVTDEIKDDAVHIIHHTSLDVKTSSWKRCTFFLAEPRNTVLVDAQGKIRGEYTMSDREEVDRLLTEITIILKKY</sequence>
<evidence type="ECO:0000313" key="3">
    <source>
        <dbReference type="Proteomes" id="UP000251889"/>
    </source>
</evidence>
<protein>
    <recommendedName>
        <fullName evidence="4">Thioredoxin domain-containing protein</fullName>
    </recommendedName>
</protein>
<keyword evidence="1" id="KW-0472">Membrane</keyword>
<evidence type="ECO:0000256" key="1">
    <source>
        <dbReference type="SAM" id="Phobius"/>
    </source>
</evidence>
<dbReference type="AlphaFoldDB" id="A0A364XWJ6"/>
<proteinExistence type="predicted"/>
<organism evidence="2 3">
    <name type="scientific">Pseudochryseolinea flava</name>
    <dbReference type="NCBI Taxonomy" id="2059302"/>
    <lineage>
        <taxon>Bacteria</taxon>
        <taxon>Pseudomonadati</taxon>
        <taxon>Bacteroidota</taxon>
        <taxon>Cytophagia</taxon>
        <taxon>Cytophagales</taxon>
        <taxon>Fulvivirgaceae</taxon>
        <taxon>Pseudochryseolinea</taxon>
    </lineage>
</organism>
<comment type="caution">
    <text evidence="2">The sequence shown here is derived from an EMBL/GenBank/DDBJ whole genome shotgun (WGS) entry which is preliminary data.</text>
</comment>
<keyword evidence="1" id="KW-0812">Transmembrane</keyword>
<feature type="transmembrane region" description="Helical" evidence="1">
    <location>
        <begin position="6"/>
        <end position="25"/>
    </location>
</feature>
<keyword evidence="1" id="KW-1133">Transmembrane helix</keyword>
<dbReference type="EMBL" id="QMFY01000016">
    <property type="protein sequence ID" value="RAV98584.1"/>
    <property type="molecule type" value="Genomic_DNA"/>
</dbReference>